<dbReference type="GO" id="GO:0003724">
    <property type="term" value="F:RNA helicase activity"/>
    <property type="evidence" value="ECO:0007669"/>
    <property type="project" value="TreeGrafter"/>
</dbReference>
<dbReference type="EMBL" id="JAPWTK010000093">
    <property type="protein sequence ID" value="KAJ8950857.1"/>
    <property type="molecule type" value="Genomic_DNA"/>
</dbReference>
<evidence type="ECO:0000256" key="3">
    <source>
        <dbReference type="ARBA" id="ARBA00022806"/>
    </source>
</evidence>
<proteinExistence type="predicted"/>
<evidence type="ECO:0000256" key="2">
    <source>
        <dbReference type="ARBA" id="ARBA00022801"/>
    </source>
</evidence>
<dbReference type="SUPFAM" id="SSF52540">
    <property type="entry name" value="P-loop containing nucleoside triphosphate hydrolases"/>
    <property type="match status" value="1"/>
</dbReference>
<dbReference type="PROSITE" id="PS51192">
    <property type="entry name" value="HELICASE_ATP_BIND_1"/>
    <property type="match status" value="1"/>
</dbReference>
<evidence type="ECO:0000256" key="1">
    <source>
        <dbReference type="ARBA" id="ARBA00022741"/>
    </source>
</evidence>
<evidence type="ECO:0000313" key="8">
    <source>
        <dbReference type="EMBL" id="KAJ8950857.1"/>
    </source>
</evidence>
<dbReference type="InterPro" id="IPR027417">
    <property type="entry name" value="P-loop_NTPase"/>
</dbReference>
<evidence type="ECO:0000256" key="4">
    <source>
        <dbReference type="ARBA" id="ARBA00022840"/>
    </source>
</evidence>
<evidence type="ECO:0000256" key="5">
    <source>
        <dbReference type="SAM" id="MobiDB-lite"/>
    </source>
</evidence>
<dbReference type="Proteomes" id="UP001162162">
    <property type="component" value="Unassembled WGS sequence"/>
</dbReference>
<comment type="caution">
    <text evidence="8">The sequence shown here is derived from an EMBL/GenBank/DDBJ whole genome shotgun (WGS) entry which is preliminary data.</text>
</comment>
<evidence type="ECO:0000259" key="7">
    <source>
        <dbReference type="PROSITE" id="PS51194"/>
    </source>
</evidence>
<dbReference type="GO" id="GO:0005524">
    <property type="term" value="F:ATP binding"/>
    <property type="evidence" value="ECO:0007669"/>
    <property type="project" value="UniProtKB-KW"/>
</dbReference>
<dbReference type="GO" id="GO:0016787">
    <property type="term" value="F:hydrolase activity"/>
    <property type="evidence" value="ECO:0007669"/>
    <property type="project" value="UniProtKB-KW"/>
</dbReference>
<dbReference type="InterPro" id="IPR001650">
    <property type="entry name" value="Helicase_C-like"/>
</dbReference>
<feature type="domain" description="Helicase C-terminal" evidence="7">
    <location>
        <begin position="98"/>
        <end position="247"/>
    </location>
</feature>
<dbReference type="Pfam" id="PF00270">
    <property type="entry name" value="DEAD"/>
    <property type="match status" value="1"/>
</dbReference>
<dbReference type="GO" id="GO:0003676">
    <property type="term" value="F:nucleic acid binding"/>
    <property type="evidence" value="ECO:0007669"/>
    <property type="project" value="InterPro"/>
</dbReference>
<gene>
    <name evidence="8" type="ORF">NQ318_011153</name>
</gene>
<reference evidence="8" key="1">
    <citation type="journal article" date="2023" name="Insect Mol. Biol.">
        <title>Genome sequencing provides insights into the evolution of gene families encoding plant cell wall-degrading enzymes in longhorned beetles.</title>
        <authorList>
            <person name="Shin N.R."/>
            <person name="Okamura Y."/>
            <person name="Kirsch R."/>
            <person name="Pauchet Y."/>
        </authorList>
    </citation>
    <scope>NUCLEOTIDE SEQUENCE</scope>
    <source>
        <strain evidence="8">AMC_N1</strain>
    </source>
</reference>
<accession>A0AAV8YIV1</accession>
<keyword evidence="2" id="KW-0378">Hydrolase</keyword>
<feature type="compositionally biased region" description="Polar residues" evidence="5">
    <location>
        <begin position="9"/>
        <end position="20"/>
    </location>
</feature>
<evidence type="ECO:0000313" key="9">
    <source>
        <dbReference type="Proteomes" id="UP001162162"/>
    </source>
</evidence>
<dbReference type="AlphaFoldDB" id="A0AAV8YIV1"/>
<dbReference type="PANTHER" id="PTHR47959:SF1">
    <property type="entry name" value="ATP-DEPENDENT RNA HELICASE DBPA"/>
    <property type="match status" value="1"/>
</dbReference>
<feature type="domain" description="Helicase ATP-binding" evidence="6">
    <location>
        <begin position="1"/>
        <end position="87"/>
    </location>
</feature>
<dbReference type="InterPro" id="IPR011545">
    <property type="entry name" value="DEAD/DEAH_box_helicase_dom"/>
</dbReference>
<keyword evidence="4" id="KW-0067">ATP-binding</keyword>
<dbReference type="GO" id="GO:0005829">
    <property type="term" value="C:cytosol"/>
    <property type="evidence" value="ECO:0007669"/>
    <property type="project" value="TreeGrafter"/>
</dbReference>
<keyword evidence="3" id="KW-0347">Helicase</keyword>
<sequence length="247" mass="27823">MTDELVDSSGRSQQSKTLHNQPRGMHTLSVQFMVLDEADTLIDDSFIERMNGLIKRVPQSQIILVSATLPRQIPEVLGPVEPTLKHVISPKIHKPLLNITQKFMRLSKSNKPSHLLQIVKGNKEPMLIFTNKNGTCNWVALFLRENGIPCANINGDMNYAIRIDQWNQFVKGDVKILSATDVGSRGLNTVQVKHVLNYDFPWYAADYLHRIGRIGRLGSPVACRATNFISSPEEVRLVQQIEASRLC</sequence>
<dbReference type="InterPro" id="IPR014001">
    <property type="entry name" value="Helicase_ATP-bd"/>
</dbReference>
<dbReference type="SMART" id="SM00490">
    <property type="entry name" value="HELICc"/>
    <property type="match status" value="1"/>
</dbReference>
<feature type="region of interest" description="Disordered" evidence="5">
    <location>
        <begin position="1"/>
        <end position="23"/>
    </location>
</feature>
<dbReference type="InterPro" id="IPR050079">
    <property type="entry name" value="DEAD_box_RNA_helicase"/>
</dbReference>
<dbReference type="PROSITE" id="PS51194">
    <property type="entry name" value="HELICASE_CTER"/>
    <property type="match status" value="1"/>
</dbReference>
<dbReference type="CDD" id="cd18787">
    <property type="entry name" value="SF2_C_DEAD"/>
    <property type="match status" value="1"/>
</dbReference>
<keyword evidence="1" id="KW-0547">Nucleotide-binding</keyword>
<protein>
    <recommendedName>
        <fullName evidence="10">RNA helicase</fullName>
    </recommendedName>
</protein>
<name>A0AAV8YIV1_9CUCU</name>
<dbReference type="PANTHER" id="PTHR47959">
    <property type="entry name" value="ATP-DEPENDENT RNA HELICASE RHLE-RELATED"/>
    <property type="match status" value="1"/>
</dbReference>
<dbReference type="Gene3D" id="3.40.50.300">
    <property type="entry name" value="P-loop containing nucleotide triphosphate hydrolases"/>
    <property type="match status" value="2"/>
</dbReference>
<keyword evidence="9" id="KW-1185">Reference proteome</keyword>
<evidence type="ECO:0000259" key="6">
    <source>
        <dbReference type="PROSITE" id="PS51192"/>
    </source>
</evidence>
<evidence type="ECO:0008006" key="10">
    <source>
        <dbReference type="Google" id="ProtNLM"/>
    </source>
</evidence>
<organism evidence="8 9">
    <name type="scientific">Aromia moschata</name>
    <dbReference type="NCBI Taxonomy" id="1265417"/>
    <lineage>
        <taxon>Eukaryota</taxon>
        <taxon>Metazoa</taxon>
        <taxon>Ecdysozoa</taxon>
        <taxon>Arthropoda</taxon>
        <taxon>Hexapoda</taxon>
        <taxon>Insecta</taxon>
        <taxon>Pterygota</taxon>
        <taxon>Neoptera</taxon>
        <taxon>Endopterygota</taxon>
        <taxon>Coleoptera</taxon>
        <taxon>Polyphaga</taxon>
        <taxon>Cucujiformia</taxon>
        <taxon>Chrysomeloidea</taxon>
        <taxon>Cerambycidae</taxon>
        <taxon>Cerambycinae</taxon>
        <taxon>Callichromatini</taxon>
        <taxon>Aromia</taxon>
    </lineage>
</organism>
<dbReference type="Pfam" id="PF00271">
    <property type="entry name" value="Helicase_C"/>
    <property type="match status" value="1"/>
</dbReference>